<organism evidence="1">
    <name type="scientific">Lysobacter firmicutimachus</name>
    <dbReference type="NCBI Taxonomy" id="1792846"/>
    <lineage>
        <taxon>Bacteria</taxon>
        <taxon>Pseudomonadati</taxon>
        <taxon>Pseudomonadota</taxon>
        <taxon>Gammaproteobacteria</taxon>
        <taxon>Lysobacterales</taxon>
        <taxon>Lysobacteraceae</taxon>
        <taxon>Lysobacter</taxon>
    </lineage>
</organism>
<dbReference type="Pfam" id="PF04134">
    <property type="entry name" value="DCC1-like"/>
    <property type="match status" value="1"/>
</dbReference>
<dbReference type="EMBL" id="CP159925">
    <property type="protein sequence ID" value="XCO74053.1"/>
    <property type="molecule type" value="Genomic_DNA"/>
</dbReference>
<accession>A0AAU8MT82</accession>
<dbReference type="PANTHER" id="PTHR34290">
    <property type="entry name" value="SI:CH73-390P7.2"/>
    <property type="match status" value="1"/>
</dbReference>
<dbReference type="RefSeq" id="WP_363796917.1">
    <property type="nucleotide sequence ID" value="NZ_CP159925.1"/>
</dbReference>
<evidence type="ECO:0000313" key="1">
    <source>
        <dbReference type="EMBL" id="XCO74053.1"/>
    </source>
</evidence>
<dbReference type="PANTHER" id="PTHR34290:SF2">
    <property type="entry name" value="OS04G0668800 PROTEIN"/>
    <property type="match status" value="1"/>
</dbReference>
<dbReference type="InterPro" id="IPR007263">
    <property type="entry name" value="DCC1-like"/>
</dbReference>
<dbReference type="InterPro" id="IPR044691">
    <property type="entry name" value="DCC1_Trx"/>
</dbReference>
<protein>
    <submittedName>
        <fullName evidence="1">DUF393 domain-containing protein</fullName>
    </submittedName>
</protein>
<dbReference type="GO" id="GO:0015035">
    <property type="term" value="F:protein-disulfide reductase activity"/>
    <property type="evidence" value="ECO:0007669"/>
    <property type="project" value="InterPro"/>
</dbReference>
<proteinExistence type="predicted"/>
<sequence length="153" mass="17378">MSKDSVPRPVRPRSQPRQVVALYDRACPLCRTEMHRLKARDRRDRLCLVDIAAADFDPAAWGFELEALRNALHVRCADGQWRIGVPGIAEAYRAVGLGWLTWPLRVPGAGRMAARAYRWIAPNRHRVSRWLGYREAGGEPAPRCDDGHCPVHY</sequence>
<name>A0AAU8MT82_9GAMM</name>
<dbReference type="AlphaFoldDB" id="A0AAU8MT82"/>
<gene>
    <name evidence="1" type="ORF">ABU614_16930</name>
</gene>
<reference evidence="1" key="1">
    <citation type="submission" date="2024-06" db="EMBL/GenBank/DDBJ databases">
        <authorList>
            <person name="Li S."/>
        </authorList>
    </citation>
    <scope>NUCLEOTIDE SEQUENCE</scope>
    <source>
        <strain evidence="1">SR10</strain>
    </source>
</reference>